<evidence type="ECO:0000256" key="2">
    <source>
        <dbReference type="PROSITE-ProRule" id="PRU00169"/>
    </source>
</evidence>
<accession>A0A2G6E1U4</accession>
<dbReference type="InterPro" id="IPR036457">
    <property type="entry name" value="PPM-type-like_dom_sf"/>
</dbReference>
<gene>
    <name evidence="4" type="ORF">CSB45_13310</name>
</gene>
<feature type="domain" description="Response regulatory" evidence="3">
    <location>
        <begin position="13"/>
        <end position="129"/>
    </location>
</feature>
<dbReference type="AlphaFoldDB" id="A0A2G6E1U4"/>
<dbReference type="PROSITE" id="PS50110">
    <property type="entry name" value="RESPONSE_REGULATORY"/>
    <property type="match status" value="1"/>
</dbReference>
<comment type="caution">
    <text evidence="4">The sequence shown here is derived from an EMBL/GenBank/DDBJ whole genome shotgun (WGS) entry which is preliminary data.</text>
</comment>
<dbReference type="SUPFAM" id="SSF55781">
    <property type="entry name" value="GAF domain-like"/>
    <property type="match status" value="1"/>
</dbReference>
<proteinExistence type="predicted"/>
<dbReference type="Proteomes" id="UP000229740">
    <property type="component" value="Unassembled WGS sequence"/>
</dbReference>
<dbReference type="InterPro" id="IPR029016">
    <property type="entry name" value="GAF-like_dom_sf"/>
</dbReference>
<sequence>MPETRTVFMEQKKVLIADDSPTVIRMLNYMLSSLSCQVLTATDGVEAIKLSYSELPDLILLDILMPKMTGYQVCRLLKDDPRTKHIPIVMLTAKDQRSDRFWGLSTGATEYIVKEFEDHRLQETIEQILSRECCHTAPGVSHSVQPVGDVDILSHANDLLDRQLFRSTITNCINELARSIQNFDETVSSVFKLLSRILGFQIGALSVIDSRGADLRLFFYLSEAVGARMFSQVKQALIDDISNEASFQDITIKILTGDTGLENEWSLKSFCKSELIGRHAKIGTMFIGDYREDHFSDEDRETFSFAGSEIAVVLDNARLYDENARIYEDLERELHRAHDIQHLMLPQHNPMESLLAIEAESISAKEVGGDYYDFYPLSDHQMLIAIGDVTGKGVPAALMMATIKTALQVRLEMTHDLKTVMSALNRLVCSQASKQYMTLFLAIIDVKEQIIQYCNAGHNFPILISPQDKSLQYLEEGDLPFGFLEAPKYDAHTHRFKSDDIFFLYTDGVIEARNRDRELYGYPRLEELLIAHCHEELSTIYLRILESLDEFYQETPLEDDMTMVLVKKL</sequence>
<dbReference type="SMART" id="SM00331">
    <property type="entry name" value="PP2C_SIG"/>
    <property type="match status" value="1"/>
</dbReference>
<protein>
    <recommendedName>
        <fullName evidence="3">Response regulatory domain-containing protein</fullName>
    </recommendedName>
</protein>
<keyword evidence="2" id="KW-0597">Phosphoprotein</keyword>
<dbReference type="GO" id="GO:0000160">
    <property type="term" value="P:phosphorelay signal transduction system"/>
    <property type="evidence" value="ECO:0007669"/>
    <property type="project" value="InterPro"/>
</dbReference>
<dbReference type="PANTHER" id="PTHR43156">
    <property type="entry name" value="STAGE II SPORULATION PROTEIN E-RELATED"/>
    <property type="match status" value="1"/>
</dbReference>
<dbReference type="InterPro" id="IPR001789">
    <property type="entry name" value="Sig_transdc_resp-reg_receiver"/>
</dbReference>
<name>A0A2G6E1U4_9BACT</name>
<evidence type="ECO:0000313" key="4">
    <source>
        <dbReference type="EMBL" id="PID56069.1"/>
    </source>
</evidence>
<dbReference type="PANTHER" id="PTHR43156:SF2">
    <property type="entry name" value="STAGE II SPORULATION PROTEIN E"/>
    <property type="match status" value="1"/>
</dbReference>
<organism evidence="4 5">
    <name type="scientific">candidate division KSB3 bacterium</name>
    <dbReference type="NCBI Taxonomy" id="2044937"/>
    <lineage>
        <taxon>Bacteria</taxon>
        <taxon>candidate division KSB3</taxon>
    </lineage>
</organism>
<reference evidence="4 5" key="1">
    <citation type="submission" date="2017-10" db="EMBL/GenBank/DDBJ databases">
        <title>Novel microbial diversity and functional potential in the marine mammal oral microbiome.</title>
        <authorList>
            <person name="Dudek N.K."/>
            <person name="Sun C.L."/>
            <person name="Burstein D."/>
            <person name="Kantor R.S."/>
            <person name="Aliaga Goltsman D.S."/>
            <person name="Bik E.M."/>
            <person name="Thomas B.C."/>
            <person name="Banfield J.F."/>
            <person name="Relman D.A."/>
        </authorList>
    </citation>
    <scope>NUCLEOTIDE SEQUENCE [LARGE SCALE GENOMIC DNA]</scope>
    <source>
        <strain evidence="4">DOLZORAL124_49_17</strain>
    </source>
</reference>
<evidence type="ECO:0000313" key="5">
    <source>
        <dbReference type="Proteomes" id="UP000229740"/>
    </source>
</evidence>
<dbReference type="GO" id="GO:0016791">
    <property type="term" value="F:phosphatase activity"/>
    <property type="evidence" value="ECO:0007669"/>
    <property type="project" value="TreeGrafter"/>
</dbReference>
<dbReference type="SUPFAM" id="SSF52172">
    <property type="entry name" value="CheY-like"/>
    <property type="match status" value="1"/>
</dbReference>
<dbReference type="Gene3D" id="3.30.450.40">
    <property type="match status" value="1"/>
</dbReference>
<dbReference type="InterPro" id="IPR011006">
    <property type="entry name" value="CheY-like_superfamily"/>
</dbReference>
<dbReference type="Gene3D" id="3.40.50.2300">
    <property type="match status" value="1"/>
</dbReference>
<dbReference type="InterPro" id="IPR052016">
    <property type="entry name" value="Bact_Sigma-Reg"/>
</dbReference>
<evidence type="ECO:0000259" key="3">
    <source>
        <dbReference type="PROSITE" id="PS50110"/>
    </source>
</evidence>
<dbReference type="Gene3D" id="3.60.40.10">
    <property type="entry name" value="PPM-type phosphatase domain"/>
    <property type="match status" value="1"/>
</dbReference>
<dbReference type="SUPFAM" id="SSF81606">
    <property type="entry name" value="PP2C-like"/>
    <property type="match status" value="1"/>
</dbReference>
<keyword evidence="1" id="KW-0378">Hydrolase</keyword>
<feature type="modified residue" description="4-aspartylphosphate" evidence="2">
    <location>
        <position position="62"/>
    </location>
</feature>
<dbReference type="Pfam" id="PF00072">
    <property type="entry name" value="Response_reg"/>
    <property type="match status" value="1"/>
</dbReference>
<dbReference type="Pfam" id="PF07228">
    <property type="entry name" value="SpoIIE"/>
    <property type="match status" value="1"/>
</dbReference>
<evidence type="ECO:0000256" key="1">
    <source>
        <dbReference type="ARBA" id="ARBA00022801"/>
    </source>
</evidence>
<dbReference type="InterPro" id="IPR001932">
    <property type="entry name" value="PPM-type_phosphatase-like_dom"/>
</dbReference>
<dbReference type="EMBL" id="PDPS01000039">
    <property type="protein sequence ID" value="PID56069.1"/>
    <property type="molecule type" value="Genomic_DNA"/>
</dbReference>
<dbReference type="SMART" id="SM00448">
    <property type="entry name" value="REC"/>
    <property type="match status" value="1"/>
</dbReference>